<protein>
    <recommendedName>
        <fullName evidence="9">RNA polymerase subunit sigma-24</fullName>
    </recommendedName>
</protein>
<dbReference type="NCBIfam" id="TIGR02937">
    <property type="entry name" value="sigma70-ECF"/>
    <property type="match status" value="1"/>
</dbReference>
<dbReference type="PANTHER" id="PTHR43133:SF63">
    <property type="entry name" value="RNA POLYMERASE SIGMA FACTOR FECI-RELATED"/>
    <property type="match status" value="1"/>
</dbReference>
<organism evidence="7 8">
    <name type="scientific">Acetobacter ascendens</name>
    <dbReference type="NCBI Taxonomy" id="481146"/>
    <lineage>
        <taxon>Bacteria</taxon>
        <taxon>Pseudomonadati</taxon>
        <taxon>Pseudomonadota</taxon>
        <taxon>Alphaproteobacteria</taxon>
        <taxon>Acetobacterales</taxon>
        <taxon>Acetobacteraceae</taxon>
        <taxon>Acetobacter</taxon>
    </lineage>
</organism>
<dbReference type="Pfam" id="PF04542">
    <property type="entry name" value="Sigma70_r2"/>
    <property type="match status" value="1"/>
</dbReference>
<dbReference type="EMBL" id="CP021524">
    <property type="protein sequence ID" value="ARW11308.1"/>
    <property type="molecule type" value="Genomic_DNA"/>
</dbReference>
<name>A0A1Y0V6J2_9PROT</name>
<dbReference type="InterPro" id="IPR013324">
    <property type="entry name" value="RNA_pol_sigma_r3/r4-like"/>
</dbReference>
<reference evidence="7 8" key="1">
    <citation type="submission" date="2017-05" db="EMBL/GenBank/DDBJ databases">
        <title>Genome sequence of Acetobacter pasteurianus subsp. ascendens strain SRCM101447.</title>
        <authorList>
            <person name="Cho S.H."/>
        </authorList>
    </citation>
    <scope>NUCLEOTIDE SEQUENCE [LARGE SCALE GENOMIC DNA]</scope>
    <source>
        <strain evidence="7 8">SRCM101447</strain>
    </source>
</reference>
<dbReference type="SUPFAM" id="SSF88946">
    <property type="entry name" value="Sigma2 domain of RNA polymerase sigma factors"/>
    <property type="match status" value="1"/>
</dbReference>
<dbReference type="RefSeq" id="WP_019087956.1">
    <property type="nucleotide sequence ID" value="NZ_CP021524.1"/>
</dbReference>
<evidence type="ECO:0000259" key="6">
    <source>
        <dbReference type="Pfam" id="PF08281"/>
    </source>
</evidence>
<dbReference type="InterPro" id="IPR039425">
    <property type="entry name" value="RNA_pol_sigma-70-like"/>
</dbReference>
<dbReference type="PANTHER" id="PTHR43133">
    <property type="entry name" value="RNA POLYMERASE ECF-TYPE SIGMA FACTO"/>
    <property type="match status" value="1"/>
</dbReference>
<dbReference type="Gene3D" id="1.10.1740.10">
    <property type="match status" value="1"/>
</dbReference>
<dbReference type="InterPro" id="IPR014284">
    <property type="entry name" value="RNA_pol_sigma-70_dom"/>
</dbReference>
<feature type="domain" description="RNA polymerase sigma-70 region 2" evidence="5">
    <location>
        <begin position="15"/>
        <end position="75"/>
    </location>
</feature>
<comment type="similarity">
    <text evidence="1">Belongs to the sigma-70 factor family. ECF subfamily.</text>
</comment>
<dbReference type="Proteomes" id="UP000195633">
    <property type="component" value="Chromosome"/>
</dbReference>
<evidence type="ECO:0000259" key="5">
    <source>
        <dbReference type="Pfam" id="PF04542"/>
    </source>
</evidence>
<accession>A0A1Y0V6J2</accession>
<feature type="domain" description="RNA polymerase sigma factor 70 region 4 type 2" evidence="6">
    <location>
        <begin position="109"/>
        <end position="160"/>
    </location>
</feature>
<keyword evidence="3" id="KW-0731">Sigma factor</keyword>
<dbReference type="SUPFAM" id="SSF88659">
    <property type="entry name" value="Sigma3 and sigma4 domains of RNA polymerase sigma factors"/>
    <property type="match status" value="1"/>
</dbReference>
<dbReference type="AlphaFoldDB" id="A0A1Y0V6J2"/>
<evidence type="ECO:0000256" key="2">
    <source>
        <dbReference type="ARBA" id="ARBA00023015"/>
    </source>
</evidence>
<sequence length="165" mass="18645">MSTATYKHSAQAHGEMVSYAWRLTGSRDQAEEVVQEAYVRLAEAAAKQLLEKPAAYLRRVVHNLALDHIRSRKRRERIFVADSDTNLAEMASTEASPEQQTLSRMEIFRLQEALSELPDNIRIAVEMHRLGGAKLREITEALDVSTTQAHYFIRKGVAHCLTKLG</sequence>
<dbReference type="GO" id="GO:0003677">
    <property type="term" value="F:DNA binding"/>
    <property type="evidence" value="ECO:0007669"/>
    <property type="project" value="InterPro"/>
</dbReference>
<dbReference type="InterPro" id="IPR036388">
    <property type="entry name" value="WH-like_DNA-bd_sf"/>
</dbReference>
<keyword evidence="2" id="KW-0805">Transcription regulation</keyword>
<dbReference type="GO" id="GO:0006352">
    <property type="term" value="P:DNA-templated transcription initiation"/>
    <property type="evidence" value="ECO:0007669"/>
    <property type="project" value="InterPro"/>
</dbReference>
<evidence type="ECO:0000256" key="4">
    <source>
        <dbReference type="ARBA" id="ARBA00023163"/>
    </source>
</evidence>
<proteinExistence type="inferred from homology"/>
<evidence type="ECO:0000256" key="1">
    <source>
        <dbReference type="ARBA" id="ARBA00010641"/>
    </source>
</evidence>
<dbReference type="InterPro" id="IPR013249">
    <property type="entry name" value="RNA_pol_sigma70_r4_t2"/>
</dbReference>
<dbReference type="GO" id="GO:0016987">
    <property type="term" value="F:sigma factor activity"/>
    <property type="evidence" value="ECO:0007669"/>
    <property type="project" value="UniProtKB-KW"/>
</dbReference>
<dbReference type="InterPro" id="IPR013325">
    <property type="entry name" value="RNA_pol_sigma_r2"/>
</dbReference>
<evidence type="ECO:0000256" key="3">
    <source>
        <dbReference type="ARBA" id="ARBA00023082"/>
    </source>
</evidence>
<evidence type="ECO:0008006" key="9">
    <source>
        <dbReference type="Google" id="ProtNLM"/>
    </source>
</evidence>
<gene>
    <name evidence="7" type="ORF">S101447_02262</name>
</gene>
<evidence type="ECO:0000313" key="8">
    <source>
        <dbReference type="Proteomes" id="UP000195633"/>
    </source>
</evidence>
<evidence type="ECO:0000313" key="7">
    <source>
        <dbReference type="EMBL" id="ARW11308.1"/>
    </source>
</evidence>
<dbReference type="Pfam" id="PF08281">
    <property type="entry name" value="Sigma70_r4_2"/>
    <property type="match status" value="1"/>
</dbReference>
<dbReference type="InterPro" id="IPR007627">
    <property type="entry name" value="RNA_pol_sigma70_r2"/>
</dbReference>
<dbReference type="Gene3D" id="1.10.10.10">
    <property type="entry name" value="Winged helix-like DNA-binding domain superfamily/Winged helix DNA-binding domain"/>
    <property type="match status" value="1"/>
</dbReference>
<keyword evidence="4" id="KW-0804">Transcription</keyword>